<dbReference type="InterPro" id="IPR036770">
    <property type="entry name" value="Ankyrin_rpt-contain_sf"/>
</dbReference>
<sequence>MDSACTSQNILPSNNPKKQKFYKNCKKIIKKVKSIKSNSEIKQLQIVNISTIKLASKIISKVKFTKNLFRKFPSLNVLRIKIENEIKNISIIRKQLYKTREKFLLTFESTLKNQIIFFWKNSQNEEFLSLNLLDNNLALSVKLLAIDFIIEKLGQKDGTVSFCSNEKFDLSTLIGNDNENLLFEAVLKNDLQLVKDILKLSIDVNSKIYLKQNNELVPFLAIDYAYGKSNYEIVYELLNANSMFPKKFNQIEASKKSEKLRYFIENADRMTKAIKNNNIEEIILILKANLHLRHFFNVYNISAMRFAVRKENLEIYRIFSESGVSFGPDESFNENCDQEFIKRLCDYNSSAAQPLPEIHIMILLSKSVVTQNDKNLIQRLTQIRETFEILNSIPEIKPTFKLLALDKKTKFFFDFTQNSIVYMNPQVRGITRASFDHTKHHIQIGAKQLLNDDTKCEVFGSLSHECHHSVFNKVFMNDRLPYAKNDEENKEKFDKIIEEYEKLKNFEPIVEDVFKYYDKDAWGRELAVRVPHMLAAYINDQKRLETLKLKCKNLFDFHYKNILPQFEAAVRIFDKLSDDEREISFDELTNPLKLAIRASWVEFQGMKVQLKEFVNEEILMLLNSSQIRQILNRQIIKICKNLNSFEDLFFMERNFIDNEFDIEKIWRWDWNNKRLILTEDVKEASKNFNSILIEVCQSKIFLLSDCAGAGKTTVMKNLKAKIKENFPQNWVEYVDLKRHLKVYENYQKSDLNEVEKIINILIEILSINENFEIEIFKHIFLSGRVVLLFDGVDEIAPNYKDFFFNLIKNIKYLTENHQWIATRPQHKEELRKISNEKFYELLPFDFNETQEYIINYFKTKSLTGDIKVVIDAIYKYKFNENPLLLKMVADLHINGKLLNNYTNKSEIFRDFIEMKRKILNEEKGEIANFERDKSSKMTIWEIYQIYALKLIFGNNFGDVFCYKIHDDFQKFVKFDEFQLFKKWKREKTNWSPEAISRYGFLFVDNWNSTEEFPDFTHRAFAEFFIEEFIFDNVKEAIEDGEELTKKEFEMRMKFALYIFEQYCQYSTIYEIIMDFLKDFLAKESLEKCCEIFIKFMKQKPIAIFIENIMSKTVRYYDETFSRIFEILKFSYGNEEFFRVFSLSQNVKKTLFQLTINGDKNIFFTCELFEIYKNLRISEWHKLTGCGQNLSEEEFNQKMLNNNSNIEDFLTQDEVCEDYLKALRKHSLFASYDKNDKEELKNFKLVDQLLSFMIIVDDLKIDDLEKFTEKILGEFSFLILRSRKMIEKFFEVLKKYFKNQHELEKFTYGVNTILHVFALFYENNLSKEYLDNFVLFFNNIENFFISKNLNKNFLTKLMQQMFTLHGSIILIFTIHHKVEFMKDIFRKYFKPNELSSFLVKNYSIERIYVKNIKKIIDEFCREFLELSNYFQLFFTHISDLHEFLYIFMEIKKYCLKQIKYETIALVDETLKDIAFEIFPYNQDIQYRGLVITEVEFYVLFYQLLCFIDESVVPSNYIESFFANNLNQIFEFSLKSDTLIIDKIFKILNKLKESSRFTEIFENAVEKFKFYENDCDIGWMNNFRYFCQKIENENILSVKTFLKKISINIMEKPRGSHPLILAINFNSYTVLDLYQENLKLDEIIEIILLKLDKIFMLKNYEPKNFTTFFENFLCSCNYIKCFDASYDDFMKYFECYAEEYNYLPSKLVIILQFLDFISQIEISQNILEKFLGLQLKCIVFYCGFHCELFIDLLLKIFIKYFSDEKLKVAKWIKKIFENTKFFNELHVNCKIDWQSNFKIFWSKTVNFLSSDQEALKLLCFSEYEKNHPLLVSIFLSSNNLIEFFESQVILEIFISNLKSVKHFFYKFNFINIVENDSNGLKNFFEIFKVKYDEKSDNFVIENKEEEKKISKTLWGKHLFEEQNVEELMYKISTFAENIDNSENNV</sequence>
<dbReference type="InterPro" id="IPR007111">
    <property type="entry name" value="NACHT_NTPase"/>
</dbReference>
<dbReference type="EMBL" id="JADBJN010000004">
    <property type="protein sequence ID" value="KAG5669285.1"/>
    <property type="molecule type" value="Genomic_DNA"/>
</dbReference>
<evidence type="ECO:0000313" key="3">
    <source>
        <dbReference type="Proteomes" id="UP001107558"/>
    </source>
</evidence>
<organism evidence="2 3">
    <name type="scientific">Polypedilum vanderplanki</name>
    <name type="common">Sleeping chironomid midge</name>
    <dbReference type="NCBI Taxonomy" id="319348"/>
    <lineage>
        <taxon>Eukaryota</taxon>
        <taxon>Metazoa</taxon>
        <taxon>Ecdysozoa</taxon>
        <taxon>Arthropoda</taxon>
        <taxon>Hexapoda</taxon>
        <taxon>Insecta</taxon>
        <taxon>Pterygota</taxon>
        <taxon>Neoptera</taxon>
        <taxon>Endopterygota</taxon>
        <taxon>Diptera</taxon>
        <taxon>Nematocera</taxon>
        <taxon>Chironomoidea</taxon>
        <taxon>Chironomidae</taxon>
        <taxon>Chironominae</taxon>
        <taxon>Polypedilum</taxon>
        <taxon>Polypedilum</taxon>
    </lineage>
</organism>
<dbReference type="SUPFAM" id="SSF52540">
    <property type="entry name" value="P-loop containing nucleoside triphosphate hydrolases"/>
    <property type="match status" value="1"/>
</dbReference>
<keyword evidence="3" id="KW-1185">Reference proteome</keyword>
<name>A0A9J6BHJ8_POLVA</name>
<protein>
    <recommendedName>
        <fullName evidence="1">NACHT domain-containing protein</fullName>
    </recommendedName>
</protein>
<gene>
    <name evidence="2" type="ORF">PVAND_017175</name>
</gene>
<reference evidence="2" key="1">
    <citation type="submission" date="2021-03" db="EMBL/GenBank/DDBJ databases">
        <title>Chromosome level genome of the anhydrobiotic midge Polypedilum vanderplanki.</title>
        <authorList>
            <person name="Yoshida Y."/>
            <person name="Kikawada T."/>
            <person name="Gusev O."/>
        </authorList>
    </citation>
    <scope>NUCLEOTIDE SEQUENCE</scope>
    <source>
        <strain evidence="2">NIAS01</strain>
        <tissue evidence="2">Whole body or cell culture</tissue>
    </source>
</reference>
<evidence type="ECO:0000259" key="1">
    <source>
        <dbReference type="Pfam" id="PF05729"/>
    </source>
</evidence>
<dbReference type="Pfam" id="PF05729">
    <property type="entry name" value="NACHT"/>
    <property type="match status" value="1"/>
</dbReference>
<comment type="caution">
    <text evidence="2">The sequence shown here is derived from an EMBL/GenBank/DDBJ whole genome shotgun (WGS) entry which is preliminary data.</text>
</comment>
<evidence type="ECO:0000313" key="2">
    <source>
        <dbReference type="EMBL" id="KAG5669285.1"/>
    </source>
</evidence>
<feature type="domain" description="NACHT" evidence="1">
    <location>
        <begin position="707"/>
        <end position="858"/>
    </location>
</feature>
<dbReference type="Proteomes" id="UP001107558">
    <property type="component" value="Chromosome 4"/>
</dbReference>
<dbReference type="SUPFAM" id="SSF48403">
    <property type="entry name" value="Ankyrin repeat"/>
    <property type="match status" value="1"/>
</dbReference>
<proteinExistence type="predicted"/>
<accession>A0A9J6BHJ8</accession>
<dbReference type="InterPro" id="IPR027417">
    <property type="entry name" value="P-loop_NTPase"/>
</dbReference>
<dbReference type="OrthoDB" id="7739966at2759"/>